<evidence type="ECO:0000256" key="1">
    <source>
        <dbReference type="ARBA" id="ARBA00004141"/>
    </source>
</evidence>
<dbReference type="InterPro" id="IPR002549">
    <property type="entry name" value="AI-2E-like"/>
</dbReference>
<protein>
    <recommendedName>
        <fullName evidence="8">Permease</fullName>
    </recommendedName>
</protein>
<feature type="transmembrane region" description="Helical" evidence="6">
    <location>
        <begin position="67"/>
        <end position="92"/>
    </location>
</feature>
<evidence type="ECO:0000313" key="7">
    <source>
        <dbReference type="EMBL" id="ACL45611.1"/>
    </source>
</evidence>
<evidence type="ECO:0000256" key="4">
    <source>
        <dbReference type="ARBA" id="ARBA00022989"/>
    </source>
</evidence>
<dbReference type="GO" id="GO:0055085">
    <property type="term" value="P:transmembrane transport"/>
    <property type="evidence" value="ECO:0007669"/>
    <property type="project" value="TreeGrafter"/>
</dbReference>
<dbReference type="HOGENOM" id="CLU_031275_8_1_3"/>
<organism evidence="7">
    <name type="scientific">Cyanothece sp. (strain PCC 7425 / ATCC 29141)</name>
    <dbReference type="NCBI Taxonomy" id="395961"/>
    <lineage>
        <taxon>Bacteria</taxon>
        <taxon>Bacillati</taxon>
        <taxon>Cyanobacteriota</taxon>
        <taxon>Cyanophyceae</taxon>
        <taxon>Gomontiellales</taxon>
        <taxon>Cyanothecaceae</taxon>
        <taxon>Cyanothece</taxon>
    </lineage>
</organism>
<dbReference type="AlphaFoldDB" id="B8HP24"/>
<name>B8HP24_CYAP4</name>
<accession>B8HP24</accession>
<dbReference type="PANTHER" id="PTHR21716">
    <property type="entry name" value="TRANSMEMBRANE PROTEIN"/>
    <property type="match status" value="1"/>
</dbReference>
<feature type="transmembrane region" description="Helical" evidence="6">
    <location>
        <begin position="12"/>
        <end position="31"/>
    </location>
</feature>
<gene>
    <name evidence="7" type="ordered locus">Cyan7425_3286</name>
</gene>
<feature type="transmembrane region" description="Helical" evidence="6">
    <location>
        <begin position="150"/>
        <end position="173"/>
    </location>
</feature>
<dbReference type="GO" id="GO:0016020">
    <property type="term" value="C:membrane"/>
    <property type="evidence" value="ECO:0007669"/>
    <property type="project" value="UniProtKB-SubCell"/>
</dbReference>
<feature type="transmembrane region" description="Helical" evidence="6">
    <location>
        <begin position="302"/>
        <end position="327"/>
    </location>
</feature>
<keyword evidence="3 6" id="KW-0812">Transmembrane</keyword>
<comment type="subcellular location">
    <subcellularLocation>
        <location evidence="1">Membrane</location>
        <topology evidence="1">Multi-pass membrane protein</topology>
    </subcellularLocation>
</comment>
<dbReference type="OrthoDB" id="464097at2"/>
<dbReference type="eggNOG" id="COG0628">
    <property type="taxonomic scope" value="Bacteria"/>
</dbReference>
<dbReference type="PANTHER" id="PTHR21716:SF66">
    <property type="entry name" value="TRANSPORT PROTEIN SLL0063-RELATED"/>
    <property type="match status" value="1"/>
</dbReference>
<keyword evidence="4 6" id="KW-1133">Transmembrane helix</keyword>
<evidence type="ECO:0000256" key="3">
    <source>
        <dbReference type="ARBA" id="ARBA00022692"/>
    </source>
</evidence>
<evidence type="ECO:0000256" key="5">
    <source>
        <dbReference type="ARBA" id="ARBA00023136"/>
    </source>
</evidence>
<dbReference type="STRING" id="395961.Cyan7425_3286"/>
<feature type="transmembrane region" description="Helical" evidence="6">
    <location>
        <begin position="233"/>
        <end position="259"/>
    </location>
</feature>
<proteinExistence type="inferred from homology"/>
<feature type="transmembrane region" description="Helical" evidence="6">
    <location>
        <begin position="37"/>
        <end position="55"/>
    </location>
</feature>
<dbReference type="Pfam" id="PF01594">
    <property type="entry name" value="AI-2E_transport"/>
    <property type="match status" value="1"/>
</dbReference>
<feature type="transmembrane region" description="Helical" evidence="6">
    <location>
        <begin position="205"/>
        <end position="227"/>
    </location>
</feature>
<evidence type="ECO:0000256" key="6">
    <source>
        <dbReference type="SAM" id="Phobius"/>
    </source>
</evidence>
<reference evidence="7" key="1">
    <citation type="submission" date="2009-01" db="EMBL/GenBank/DDBJ databases">
        <title>Complete sequence of chromosome Cyanothece sp. PCC 7425.</title>
        <authorList>
            <consortium name="US DOE Joint Genome Institute"/>
            <person name="Lucas S."/>
            <person name="Copeland A."/>
            <person name="Lapidus A."/>
            <person name="Glavina del Rio T."/>
            <person name="Dalin E."/>
            <person name="Tice H."/>
            <person name="Bruce D."/>
            <person name="Goodwin L."/>
            <person name="Pitluck S."/>
            <person name="Sims D."/>
            <person name="Meineke L."/>
            <person name="Brettin T."/>
            <person name="Detter J.C."/>
            <person name="Han C."/>
            <person name="Larimer F."/>
            <person name="Land M."/>
            <person name="Hauser L."/>
            <person name="Kyrpides N."/>
            <person name="Ovchinnikova G."/>
            <person name="Liberton M."/>
            <person name="Stoeckel J."/>
            <person name="Banerjee A."/>
            <person name="Singh A."/>
            <person name="Page L."/>
            <person name="Sato H."/>
            <person name="Zhao L."/>
            <person name="Sherman L."/>
            <person name="Pakrasi H."/>
            <person name="Richardson P."/>
        </authorList>
    </citation>
    <scope>NUCLEOTIDE SEQUENCE</scope>
    <source>
        <strain evidence="7">PCC 7425</strain>
    </source>
</reference>
<dbReference type="KEGG" id="cyn:Cyan7425_3286"/>
<dbReference type="EMBL" id="CP001344">
    <property type="protein sequence ID" value="ACL45611.1"/>
    <property type="molecule type" value="Genomic_DNA"/>
</dbReference>
<sequence length="354" mass="38861">MRRPNSWRRLLILGLSVPILALNIWILGQLLLYFEQLFTVLTLAAVLALLLNYLVQGLERLGLKRGQAILCVLLLTLAILVLLGFVLVPLVIQQATQLLEGLPTWLETGNQNLNWLGRFAEQRRIPLKLEQISNQIADQIRGLVGSLPGVAIGTLGRLLDTILILVLAFYMLFYGGRLWQGLINLLPVPLGPILSHSLQLNFQRFFIVQLLLACFMVLAMLPVVLALQINFGLLFALVIGVAQLIPVIGATVGIGIVTLLVMLQNLWLAVQVAIAAVILQQIKDNVLSPKLLGDVIGLNPLWQFIALLIGARVAGLLGAILSIPIAGTIKATFEEMREFYQSLAELPRLPPSSK</sequence>
<evidence type="ECO:0000256" key="2">
    <source>
        <dbReference type="ARBA" id="ARBA00009773"/>
    </source>
</evidence>
<comment type="similarity">
    <text evidence="2">Belongs to the autoinducer-2 exporter (AI-2E) (TC 2.A.86) family.</text>
</comment>
<evidence type="ECO:0008006" key="8">
    <source>
        <dbReference type="Google" id="ProtNLM"/>
    </source>
</evidence>
<keyword evidence="5 6" id="KW-0472">Membrane</keyword>